<dbReference type="InterPro" id="IPR029068">
    <property type="entry name" value="Glyas_Bleomycin-R_OHBP_Dase"/>
</dbReference>
<dbReference type="KEGG" id="ppsc:EHS13_07155"/>
<name>A0A6B8RET1_9BACL</name>
<accession>A0A6B8RET1</accession>
<evidence type="ECO:0008006" key="3">
    <source>
        <dbReference type="Google" id="ProtNLM"/>
    </source>
</evidence>
<protein>
    <recommendedName>
        <fullName evidence="3">VOC family protein</fullName>
    </recommendedName>
</protein>
<dbReference type="Proteomes" id="UP000426246">
    <property type="component" value="Chromosome"/>
</dbReference>
<keyword evidence="2" id="KW-1185">Reference proteome</keyword>
<gene>
    <name evidence="1" type="ORF">EHS13_07155</name>
</gene>
<dbReference type="Gene3D" id="3.10.180.10">
    <property type="entry name" value="2,3-Dihydroxybiphenyl 1,2-Dioxygenase, domain 1"/>
    <property type="match status" value="1"/>
</dbReference>
<dbReference type="SUPFAM" id="SSF54593">
    <property type="entry name" value="Glyoxalase/Bleomycin resistance protein/Dihydroxybiphenyl dioxygenase"/>
    <property type="match status" value="1"/>
</dbReference>
<evidence type="ECO:0000313" key="2">
    <source>
        <dbReference type="Proteomes" id="UP000426246"/>
    </source>
</evidence>
<dbReference type="RefSeq" id="WP_155699686.1">
    <property type="nucleotide sequence ID" value="NZ_CP034235.1"/>
</dbReference>
<organism evidence="1 2">
    <name type="scientific">Paenibacillus psychroresistens</name>
    <dbReference type="NCBI Taxonomy" id="1778678"/>
    <lineage>
        <taxon>Bacteria</taxon>
        <taxon>Bacillati</taxon>
        <taxon>Bacillota</taxon>
        <taxon>Bacilli</taxon>
        <taxon>Bacillales</taxon>
        <taxon>Paenibacillaceae</taxon>
        <taxon>Paenibacillus</taxon>
    </lineage>
</organism>
<evidence type="ECO:0000313" key="1">
    <source>
        <dbReference type="EMBL" id="QGQ94680.1"/>
    </source>
</evidence>
<reference evidence="2" key="1">
    <citation type="submission" date="2018-11" db="EMBL/GenBank/DDBJ databases">
        <title>Complete genome sequence of Paenibacillus sp. ML311-T8.</title>
        <authorList>
            <person name="Nam Y.-D."/>
            <person name="Kang J."/>
            <person name="Chung W.-H."/>
            <person name="Park Y.S."/>
        </authorList>
    </citation>
    <scope>NUCLEOTIDE SEQUENCE [LARGE SCALE GENOMIC DNA]</scope>
    <source>
        <strain evidence="2">ML311-T8</strain>
    </source>
</reference>
<proteinExistence type="predicted"/>
<dbReference type="AlphaFoldDB" id="A0A6B8RET1"/>
<dbReference type="OrthoDB" id="291991at2"/>
<dbReference type="EMBL" id="CP034235">
    <property type="protein sequence ID" value="QGQ94680.1"/>
    <property type="molecule type" value="Genomic_DNA"/>
</dbReference>
<sequence length="133" mass="16032">MSKPKLTSVDSIYIPVKKREHSMNWFLQHFDLIIEGDHLKIGHTELFCVETTDERTTNFATNAWQQEEKCYEMPAFCFRSDNLRQLHEDLKNENVRVTEITSYNWFEEFDFFDLDNNKFKVWKPSEARHGFMV</sequence>